<dbReference type="EC" id="1.1.5.4" evidence="5"/>
<dbReference type="Gene3D" id="3.30.9.10">
    <property type="entry name" value="D-Amino Acid Oxidase, subunit A, domain 2"/>
    <property type="match status" value="1"/>
</dbReference>
<dbReference type="PANTHER" id="PTHR43104">
    <property type="entry name" value="L-2-HYDROXYGLUTARATE DEHYDROGENASE, MITOCHONDRIAL"/>
    <property type="match status" value="1"/>
</dbReference>
<dbReference type="RefSeq" id="WP_230056893.1">
    <property type="nucleotide sequence ID" value="NZ_CAJHOE010000002.1"/>
</dbReference>
<comment type="cofactor">
    <cofactor evidence="2">
        <name>FAD</name>
        <dbReference type="ChEBI" id="CHEBI:57692"/>
    </cofactor>
</comment>
<evidence type="ECO:0000256" key="1">
    <source>
        <dbReference type="ARBA" id="ARBA00001139"/>
    </source>
</evidence>
<sequence length="448" mass="50399">MQNRHFDVVIIGAGTSGTALFYELAAFTNIKNVALLEKYEGVATLNSNGRCNSQTIHCGDIETNYSFEKAKSVAQIAKMPVNYALKHGYDGKFMFAHQKMVLAVGDKEVSSIRARYEKFKEIYPYLELYEREDLKRIEPSVVFELDGSERKENIVAMGTHNGTYTTMDFGAMCNSLVKNAQILGGEGFKLKLNCNVEEIKKIGDTFYLKTSDKQAISASYVVVDAGCHSLYLAHKMGYGLDLSTLPVAGSFYLTKKRLLNGKVYMVQNNKLPFAALHGDPDILASGNTRFGPTALVMPKLERYHGNSSFLEFLSSLKLDKNVLEVFINLIKDADIRRYVLRNFLFEIPLVNKKEFIKDARKIVPSLKEEDIYYASGFGGVRPQVINRHTKQLELGEGRISTNDGIVFNMTPSPGATSCFDTARRDLLEICKYLDKNFDEQKFNEELLS</sequence>
<dbReference type="InterPro" id="IPR006231">
    <property type="entry name" value="MQO"/>
</dbReference>
<evidence type="ECO:0000256" key="9">
    <source>
        <dbReference type="ARBA" id="ARBA00023002"/>
    </source>
</evidence>
<keyword evidence="7" id="KW-0285">Flavoprotein</keyword>
<evidence type="ECO:0000256" key="11">
    <source>
        <dbReference type="ARBA" id="ARBA00031550"/>
    </source>
</evidence>
<evidence type="ECO:0000256" key="3">
    <source>
        <dbReference type="ARBA" id="ARBA00005012"/>
    </source>
</evidence>
<evidence type="ECO:0000313" key="13">
    <source>
        <dbReference type="Proteomes" id="UP000789359"/>
    </source>
</evidence>
<evidence type="ECO:0000256" key="2">
    <source>
        <dbReference type="ARBA" id="ARBA00001974"/>
    </source>
</evidence>
<comment type="caution">
    <text evidence="12">The sequence shown here is derived from an EMBL/GenBank/DDBJ whole genome shotgun (WGS) entry which is preliminary data.</text>
</comment>
<comment type="pathway">
    <text evidence="3">Carbohydrate metabolism; tricarboxylic acid cycle; oxaloacetate from (S)-malate (quinone route): step 1/1.</text>
</comment>
<protein>
    <recommendedName>
        <fullName evidence="5">malate dehydrogenase (quinone)</fullName>
        <ecNumber evidence="5">1.1.5.4</ecNumber>
    </recommendedName>
    <alternativeName>
        <fullName evidence="11">MQO</fullName>
    </alternativeName>
    <alternativeName>
        <fullName evidence="10">Malate dehydrogenase [quinone]</fullName>
    </alternativeName>
</protein>
<evidence type="ECO:0000256" key="6">
    <source>
        <dbReference type="ARBA" id="ARBA00022532"/>
    </source>
</evidence>
<organism evidence="12 13">
    <name type="scientific">Campylobacter suis</name>
    <dbReference type="NCBI Taxonomy" id="2790657"/>
    <lineage>
        <taxon>Bacteria</taxon>
        <taxon>Pseudomonadati</taxon>
        <taxon>Campylobacterota</taxon>
        <taxon>Epsilonproteobacteria</taxon>
        <taxon>Campylobacterales</taxon>
        <taxon>Campylobacteraceae</taxon>
        <taxon>Campylobacter</taxon>
    </lineage>
</organism>
<reference evidence="12 13" key="1">
    <citation type="submission" date="2020-11" db="EMBL/GenBank/DDBJ databases">
        <authorList>
            <person name="Peeters C."/>
        </authorList>
    </citation>
    <scope>NUCLEOTIDE SEQUENCE [LARGE SCALE GENOMIC DNA]</scope>
    <source>
        <strain evidence="12 13">LMG 8286</strain>
    </source>
</reference>
<dbReference type="Proteomes" id="UP000789359">
    <property type="component" value="Unassembled WGS sequence"/>
</dbReference>
<keyword evidence="9 12" id="KW-0560">Oxidoreductase</keyword>
<evidence type="ECO:0000256" key="5">
    <source>
        <dbReference type="ARBA" id="ARBA00013026"/>
    </source>
</evidence>
<evidence type="ECO:0000256" key="10">
    <source>
        <dbReference type="ARBA" id="ARBA00030660"/>
    </source>
</evidence>
<dbReference type="Gene3D" id="3.50.50.60">
    <property type="entry name" value="FAD/NAD(P)-binding domain"/>
    <property type="match status" value="1"/>
</dbReference>
<dbReference type="EMBL" id="CAJHOE010000002">
    <property type="protein sequence ID" value="CAD7288084.1"/>
    <property type="molecule type" value="Genomic_DNA"/>
</dbReference>
<evidence type="ECO:0000256" key="7">
    <source>
        <dbReference type="ARBA" id="ARBA00022630"/>
    </source>
</evidence>
<name>A0ABN7K6C3_9BACT</name>
<accession>A0ABN7K6C3</accession>
<dbReference type="InterPro" id="IPR036188">
    <property type="entry name" value="FAD/NAD-bd_sf"/>
</dbReference>
<comment type="catalytic activity">
    <reaction evidence="1">
        <text>(S)-malate + a quinone = a quinol + oxaloacetate</text>
        <dbReference type="Rhea" id="RHEA:46012"/>
        <dbReference type="ChEBI" id="CHEBI:15589"/>
        <dbReference type="ChEBI" id="CHEBI:16452"/>
        <dbReference type="ChEBI" id="CHEBI:24646"/>
        <dbReference type="ChEBI" id="CHEBI:132124"/>
        <dbReference type="EC" id="1.1.5.4"/>
    </reaction>
</comment>
<dbReference type="SUPFAM" id="SSF51905">
    <property type="entry name" value="FAD/NAD(P)-binding domain"/>
    <property type="match status" value="1"/>
</dbReference>
<evidence type="ECO:0000313" key="12">
    <source>
        <dbReference type="EMBL" id="CAD7288084.1"/>
    </source>
</evidence>
<proteinExistence type="inferred from homology"/>
<dbReference type="PANTHER" id="PTHR43104:SF2">
    <property type="entry name" value="L-2-HYDROXYGLUTARATE DEHYDROGENASE, MITOCHONDRIAL"/>
    <property type="match status" value="1"/>
</dbReference>
<keyword evidence="6" id="KW-0816">Tricarboxylic acid cycle</keyword>
<evidence type="ECO:0000256" key="4">
    <source>
        <dbReference type="ARBA" id="ARBA00006389"/>
    </source>
</evidence>
<keyword evidence="13" id="KW-1185">Reference proteome</keyword>
<keyword evidence="8" id="KW-0274">FAD</keyword>
<comment type="similarity">
    <text evidence="4">Belongs to the MQO family.</text>
</comment>
<dbReference type="GO" id="GO:0008924">
    <property type="term" value="F:L-malate dehydrogenase (quinone) activity"/>
    <property type="evidence" value="ECO:0007669"/>
    <property type="project" value="UniProtKB-EC"/>
</dbReference>
<gene>
    <name evidence="12" type="primary">mqo</name>
    <name evidence="12" type="ORF">LMG8286_01130</name>
</gene>
<dbReference type="Pfam" id="PF06039">
    <property type="entry name" value="Mqo"/>
    <property type="match status" value="1"/>
</dbReference>
<evidence type="ECO:0000256" key="8">
    <source>
        <dbReference type="ARBA" id="ARBA00022827"/>
    </source>
</evidence>